<dbReference type="GO" id="GO:0019563">
    <property type="term" value="P:glycerol catabolic process"/>
    <property type="evidence" value="ECO:0007669"/>
    <property type="project" value="UniProtKB-ARBA"/>
</dbReference>
<feature type="binding site" evidence="12">
    <location>
        <begin position="95"/>
        <end position="99"/>
    </location>
    <ligand>
        <name>NAD(+)</name>
        <dbReference type="ChEBI" id="CHEBI:57540"/>
    </ligand>
</feature>
<evidence type="ECO:0000256" key="6">
    <source>
        <dbReference type="ARBA" id="ARBA00037918"/>
    </source>
</evidence>
<dbReference type="GO" id="GO:0046872">
    <property type="term" value="F:metal ion binding"/>
    <property type="evidence" value="ECO:0007669"/>
    <property type="project" value="UniProtKB-KW"/>
</dbReference>
<evidence type="ECO:0000256" key="10">
    <source>
        <dbReference type="PIRSR" id="PIRSR000112-1"/>
    </source>
</evidence>
<feature type="binding site" evidence="12">
    <location>
        <begin position="117"/>
        <end position="120"/>
    </location>
    <ligand>
        <name>NAD(+)</name>
        <dbReference type="ChEBI" id="CHEBI:57540"/>
    </ligand>
</feature>
<comment type="cofactor">
    <cofactor evidence="10">
        <name>Zn(2+)</name>
        <dbReference type="ChEBI" id="CHEBI:29105"/>
    </cofactor>
    <text evidence="10">Binds 1 zinc ion per subunit.</text>
</comment>
<reference evidence="14 15" key="1">
    <citation type="journal article" date="2012" name="J. Bacteriol.">
        <title>Complete genome sequence of Klebsiella oxytoca KCTC 1686, used in production of 2,3-butanediol.</title>
        <authorList>
            <person name="Shin S.H."/>
            <person name="Kim S."/>
            <person name="Kim J.Y."/>
            <person name="Lee S."/>
            <person name="Um Y."/>
            <person name="Oh M.K."/>
            <person name="Kim Y.R."/>
            <person name="Lee J."/>
            <person name="Yang K.S."/>
        </authorList>
    </citation>
    <scope>NUCLEOTIDE SEQUENCE [LARGE SCALE GENOMIC DNA]</scope>
    <source>
        <strain evidence="15">ATCC 8724 / DSM 4798 / JCM 20051 / NBRC 3318 / NRRL B-199 / KCTC 1686</strain>
    </source>
</reference>
<proteinExistence type="inferred from homology"/>
<dbReference type="EC" id="1.1.1.6" evidence="7"/>
<comment type="similarity">
    <text evidence="1">Belongs to the iron-containing alcohol dehydrogenase family.</text>
</comment>
<feature type="binding site" evidence="12">
    <location>
        <position position="38"/>
    </location>
    <ligand>
        <name>NAD(+)</name>
        <dbReference type="ChEBI" id="CHEBI:57540"/>
    </ligand>
</feature>
<evidence type="ECO:0000256" key="11">
    <source>
        <dbReference type="PIRSR" id="PIRSR000112-2"/>
    </source>
</evidence>
<name>A0A0H3HFC6_KLEM8</name>
<evidence type="ECO:0000256" key="1">
    <source>
        <dbReference type="ARBA" id="ARBA00007358"/>
    </source>
</evidence>
<dbReference type="PROSITE" id="PS00060">
    <property type="entry name" value="ADH_IRON_2"/>
    <property type="match status" value="1"/>
</dbReference>
<gene>
    <name evidence="14" type="primary">gldA</name>
    <name evidence="14" type="ordered locus">KOX_27465</name>
</gene>
<evidence type="ECO:0000256" key="2">
    <source>
        <dbReference type="ARBA" id="ARBA00022723"/>
    </source>
</evidence>
<evidence type="ECO:0000256" key="12">
    <source>
        <dbReference type="PIRSR" id="PIRSR000112-3"/>
    </source>
</evidence>
<dbReference type="PATRIC" id="fig|1006551.4.peg.5517"/>
<dbReference type="Gene3D" id="3.40.50.1970">
    <property type="match status" value="1"/>
</dbReference>
<feature type="binding site" evidence="10">
    <location>
        <position position="172"/>
    </location>
    <ligand>
        <name>glycerol</name>
        <dbReference type="ChEBI" id="CHEBI:17754"/>
    </ligand>
</feature>
<dbReference type="HOGENOM" id="CLU_044754_1_0_6"/>
<dbReference type="NCBIfam" id="NF006941">
    <property type="entry name" value="PRK09423.1"/>
    <property type="match status" value="1"/>
</dbReference>
<keyword evidence="2 10" id="KW-0479">Metal-binding</keyword>
<comment type="catalytic activity">
    <reaction evidence="9">
        <text>glycerol + NAD(+) = dihydroxyacetone + NADH + H(+)</text>
        <dbReference type="Rhea" id="RHEA:13769"/>
        <dbReference type="ChEBI" id="CHEBI:15378"/>
        <dbReference type="ChEBI" id="CHEBI:16016"/>
        <dbReference type="ChEBI" id="CHEBI:17754"/>
        <dbReference type="ChEBI" id="CHEBI:57540"/>
        <dbReference type="ChEBI" id="CHEBI:57945"/>
        <dbReference type="EC" id="1.1.1.6"/>
    </reaction>
</comment>
<feature type="binding site" evidence="11">
    <location>
        <position position="122"/>
    </location>
    <ligand>
        <name>glycerol</name>
        <dbReference type="ChEBI" id="CHEBI:17754"/>
    </ligand>
</feature>
<comment type="pathway">
    <text evidence="6">Polyol metabolism; glycerol fermentation; glycerone phosphate from glycerol (oxidative route): step 1/2.</text>
</comment>
<dbReference type="KEGG" id="kox:KOX_27465"/>
<dbReference type="PANTHER" id="PTHR43616">
    <property type="entry name" value="GLYCEROL DEHYDROGENASE"/>
    <property type="match status" value="1"/>
</dbReference>
<dbReference type="GO" id="GO:0008888">
    <property type="term" value="F:glycerol dehydrogenase (NAD+) activity"/>
    <property type="evidence" value="ECO:0007669"/>
    <property type="project" value="UniProtKB-EC"/>
</dbReference>
<keyword evidence="4 14" id="KW-0560">Oxidoreductase</keyword>
<dbReference type="EMBL" id="CP003218">
    <property type="protein sequence ID" value="AEX07199.1"/>
    <property type="molecule type" value="Genomic_DNA"/>
</dbReference>
<sequence>MSAKIIQSPGKYIQGAGLLNSVAAYVKHLNAKFLVLGDAFVMGLTQEKLSASFKEANITCQFSTFSGECSRNTIAAIQAEAEENQCTAIIGIGGGKTIDAAKAVAWYMNLPLVIIPTIASTDAPCSSWSVLYTDDGEFDAYLDLPFNPTLVLVDTQIVANAPVRLLAAGIGDALATWFEARACIKSSAATMAGGLPTVAATGIARLCYETLIADARKAILAVERHVVTEAVERIVEANTYLSGVGFESGGLAAAHAIHNGFTVLEETHSMYHGEKVAFGTLTQLMLENAPTEELDTVIQLCIDVGLPVTLRQLNVTDDIENKMRKVAGLACVEGETIHNMPFAVTEERVYAALLAADSYGSAFINAQKTAR</sequence>
<keyword evidence="10" id="KW-0862">Zinc</keyword>
<dbReference type="InterPro" id="IPR001670">
    <property type="entry name" value="ADH_Fe/GldA"/>
</dbReference>
<dbReference type="FunFam" id="3.40.50.1970:FF:000005">
    <property type="entry name" value="Glycerol dehydrogenase"/>
    <property type="match status" value="1"/>
</dbReference>
<feature type="binding site" evidence="10">
    <location>
        <position position="255"/>
    </location>
    <ligand>
        <name>glycerol</name>
        <dbReference type="ChEBI" id="CHEBI:17754"/>
    </ligand>
</feature>
<dbReference type="Proteomes" id="UP000007843">
    <property type="component" value="Chromosome"/>
</dbReference>
<feature type="domain" description="Alcohol dehydrogenase iron-type/glycerol dehydrogenase GldA" evidence="13">
    <location>
        <begin position="9"/>
        <end position="155"/>
    </location>
</feature>
<dbReference type="GO" id="GO:0015980">
    <property type="term" value="P:energy derivation by oxidation of organic compounds"/>
    <property type="evidence" value="ECO:0007669"/>
    <property type="project" value="UniProtKB-ARBA"/>
</dbReference>
<dbReference type="SUPFAM" id="SSF56796">
    <property type="entry name" value="Dehydroquinate synthase-like"/>
    <property type="match status" value="1"/>
</dbReference>
<evidence type="ECO:0000313" key="15">
    <source>
        <dbReference type="Proteomes" id="UP000007843"/>
    </source>
</evidence>
<dbReference type="RefSeq" id="WP_014230389.1">
    <property type="nucleotide sequence ID" value="NC_016612.1"/>
</dbReference>
<keyword evidence="3" id="KW-0319">Glycerol metabolism</keyword>
<dbReference type="PANTHER" id="PTHR43616:SF5">
    <property type="entry name" value="GLYCEROL DEHYDROGENASE 1"/>
    <property type="match status" value="1"/>
</dbReference>
<feature type="binding site" evidence="12">
    <location>
        <position position="126"/>
    </location>
    <ligand>
        <name>NAD(+)</name>
        <dbReference type="ChEBI" id="CHEBI:57540"/>
    </ligand>
</feature>
<dbReference type="PIRSF" id="PIRSF000112">
    <property type="entry name" value="Glycerol_dehydrogenase"/>
    <property type="match status" value="1"/>
</dbReference>
<dbReference type="InterPro" id="IPR018211">
    <property type="entry name" value="ADH_Fe_CS"/>
</dbReference>
<evidence type="ECO:0000256" key="3">
    <source>
        <dbReference type="ARBA" id="ARBA00022798"/>
    </source>
</evidence>
<evidence type="ECO:0000313" key="14">
    <source>
        <dbReference type="EMBL" id="AEX07199.1"/>
    </source>
</evidence>
<evidence type="ECO:0000256" key="8">
    <source>
        <dbReference type="ARBA" id="ARBA00040132"/>
    </source>
</evidence>
<dbReference type="Gene3D" id="1.20.1090.10">
    <property type="entry name" value="Dehydroquinate synthase-like - alpha domain"/>
    <property type="match status" value="1"/>
</dbReference>
<evidence type="ECO:0000256" key="7">
    <source>
        <dbReference type="ARBA" id="ARBA00039147"/>
    </source>
</evidence>
<evidence type="ECO:0000256" key="4">
    <source>
        <dbReference type="ARBA" id="ARBA00023002"/>
    </source>
</evidence>
<dbReference type="AlphaFoldDB" id="A0A0H3HFC6"/>
<organism evidence="14 15">
    <name type="scientific">Klebsiella michiganensis (strain ATCC 8724 / DSM 4798 / JCM 20051 / NBRC 3318 / NRRL B-199 / KCTC 1686 / BUCSAV 143 / CCM 1901)</name>
    <dbReference type="NCBI Taxonomy" id="1006551"/>
    <lineage>
        <taxon>Bacteria</taxon>
        <taxon>Pseudomonadati</taxon>
        <taxon>Pseudomonadota</taxon>
        <taxon>Gammaproteobacteria</taxon>
        <taxon>Enterobacterales</taxon>
        <taxon>Enterobacteriaceae</taxon>
        <taxon>Klebsiella/Raoultella group</taxon>
        <taxon>Klebsiella</taxon>
    </lineage>
</organism>
<feature type="binding site" evidence="10">
    <location>
        <position position="272"/>
    </location>
    <ligand>
        <name>glycerol</name>
        <dbReference type="ChEBI" id="CHEBI:17754"/>
    </ligand>
</feature>
<dbReference type="GO" id="GO:0005829">
    <property type="term" value="C:cytosol"/>
    <property type="evidence" value="ECO:0007669"/>
    <property type="project" value="TreeGrafter"/>
</dbReference>
<dbReference type="InterPro" id="IPR016205">
    <property type="entry name" value="Glycerol_DH"/>
</dbReference>
<evidence type="ECO:0000259" key="13">
    <source>
        <dbReference type="Pfam" id="PF00465"/>
    </source>
</evidence>
<dbReference type="PROSITE" id="PS00913">
    <property type="entry name" value="ADH_IRON_1"/>
    <property type="match status" value="1"/>
</dbReference>
<keyword evidence="5 12" id="KW-0520">NAD</keyword>
<evidence type="ECO:0000256" key="9">
    <source>
        <dbReference type="ARBA" id="ARBA00049006"/>
    </source>
</evidence>
<protein>
    <recommendedName>
        <fullName evidence="8">Glycerol dehydrogenase</fullName>
        <ecNumber evidence="7">1.1.1.6</ecNumber>
    </recommendedName>
</protein>
<dbReference type="FunFam" id="1.20.1090.10:FF:000004">
    <property type="entry name" value="Glycerol dehydrogenase"/>
    <property type="match status" value="1"/>
</dbReference>
<dbReference type="Pfam" id="PF00465">
    <property type="entry name" value="Fe-ADH"/>
    <property type="match status" value="1"/>
</dbReference>
<accession>A0A0H3HFC6</accession>
<evidence type="ECO:0000256" key="5">
    <source>
        <dbReference type="ARBA" id="ARBA00023027"/>
    </source>
</evidence>
<feature type="binding site" evidence="12">
    <location>
        <position position="132"/>
    </location>
    <ligand>
        <name>NAD(+)</name>
        <dbReference type="ChEBI" id="CHEBI:57540"/>
    </ligand>
</feature>
<dbReference type="CDD" id="cd08170">
    <property type="entry name" value="GlyDH"/>
    <property type="match status" value="1"/>
</dbReference>